<reference evidence="6" key="1">
    <citation type="journal article" name="DNA Res.">
        <title>The physiological potential of anammox bacteria as revealed by their core genome structure.</title>
        <authorList>
            <person name="Okubo T."/>
            <person name="Toyoda A."/>
            <person name="Fukuhara K."/>
            <person name="Uchiyama I."/>
            <person name="Harigaya Y."/>
            <person name="Kuroiwa M."/>
            <person name="Suzuki T."/>
            <person name="Murakami Y."/>
            <person name="Suwa Y."/>
            <person name="Takami H."/>
        </authorList>
    </citation>
    <scope>NUCLEOTIDE SEQUENCE</scope>
    <source>
        <strain evidence="6">317325-2</strain>
    </source>
</reference>
<dbReference type="InterPro" id="IPR013221">
    <property type="entry name" value="Mur_ligase_cen"/>
</dbReference>
<feature type="domain" description="Mur ligase central" evidence="5">
    <location>
        <begin position="117"/>
        <end position="318"/>
    </location>
</feature>
<keyword evidence="2" id="KW-0963">Cytoplasm</keyword>
<keyword evidence="2 3" id="KW-0132">Cell division</keyword>
<feature type="binding site" evidence="2">
    <location>
        <position position="470"/>
    </location>
    <ligand>
        <name>meso-2,6-diaminopimelate</name>
        <dbReference type="ChEBI" id="CHEBI:57791"/>
    </ligand>
</feature>
<dbReference type="NCBIfam" id="TIGR01085">
    <property type="entry name" value="murE"/>
    <property type="match status" value="1"/>
</dbReference>
<feature type="binding site" evidence="2">
    <location>
        <begin position="119"/>
        <end position="125"/>
    </location>
    <ligand>
        <name>ATP</name>
        <dbReference type="ChEBI" id="CHEBI:30616"/>
    </ligand>
</feature>
<evidence type="ECO:0000313" key="6">
    <source>
        <dbReference type="EMBL" id="BBO24707.1"/>
    </source>
</evidence>
<dbReference type="InterPro" id="IPR035911">
    <property type="entry name" value="MurE/MurF_N"/>
</dbReference>
<feature type="binding site" evidence="2">
    <location>
        <position position="196"/>
    </location>
    <ligand>
        <name>UDP-N-acetyl-alpha-D-muramoyl-L-alanyl-D-glutamate</name>
        <dbReference type="ChEBI" id="CHEBI:83900"/>
    </ligand>
</feature>
<dbReference type="GO" id="GO:0051301">
    <property type="term" value="P:cell division"/>
    <property type="evidence" value="ECO:0007669"/>
    <property type="project" value="UniProtKB-KW"/>
</dbReference>
<dbReference type="Proteomes" id="UP000662873">
    <property type="component" value="Chromosome"/>
</dbReference>
<dbReference type="Gene3D" id="3.90.190.20">
    <property type="entry name" value="Mur ligase, C-terminal domain"/>
    <property type="match status" value="1"/>
</dbReference>
<dbReference type="GO" id="GO:0005524">
    <property type="term" value="F:ATP binding"/>
    <property type="evidence" value="ECO:0007669"/>
    <property type="project" value="UniProtKB-UniRule"/>
</dbReference>
<dbReference type="GO" id="GO:0000287">
    <property type="term" value="F:magnesium ion binding"/>
    <property type="evidence" value="ECO:0007669"/>
    <property type="project" value="UniProtKB-UniRule"/>
</dbReference>
<dbReference type="GO" id="GO:0008765">
    <property type="term" value="F:UDP-N-acetylmuramoylalanyl-D-glutamate-2,6-diaminopimelate ligase activity"/>
    <property type="evidence" value="ECO:0007669"/>
    <property type="project" value="UniProtKB-UniRule"/>
</dbReference>
<dbReference type="GO" id="GO:0009252">
    <property type="term" value="P:peptidoglycan biosynthetic process"/>
    <property type="evidence" value="ECO:0007669"/>
    <property type="project" value="UniProtKB-UniRule"/>
</dbReference>
<dbReference type="GO" id="GO:0008360">
    <property type="term" value="P:regulation of cell shape"/>
    <property type="evidence" value="ECO:0007669"/>
    <property type="project" value="UniProtKB-KW"/>
</dbReference>
<dbReference type="SUPFAM" id="SSF53244">
    <property type="entry name" value="MurD-like peptide ligases, peptide-binding domain"/>
    <property type="match status" value="1"/>
</dbReference>
<comment type="subcellular location">
    <subcellularLocation>
        <location evidence="2 3">Cytoplasm</location>
    </subcellularLocation>
</comment>
<protein>
    <recommendedName>
        <fullName evidence="2">UDP-N-acetylmuramoyl-L-alanyl-D-glutamate--2,6-diaminopimelate ligase</fullName>
        <ecNumber evidence="2">6.3.2.13</ecNumber>
    </recommendedName>
    <alternativeName>
        <fullName evidence="2">Meso-A2pm-adding enzyme</fullName>
    </alternativeName>
    <alternativeName>
        <fullName evidence="2">Meso-diaminopimelate-adding enzyme</fullName>
    </alternativeName>
    <alternativeName>
        <fullName evidence="2">UDP-MurNAc-L-Ala-D-Glu:meso-diaminopimelate ligase</fullName>
    </alternativeName>
    <alternativeName>
        <fullName evidence="2">UDP-MurNAc-tripeptide synthetase</fullName>
    </alternativeName>
    <alternativeName>
        <fullName evidence="2">UDP-N-acetylmuramyl-tripeptide synthetase</fullName>
    </alternativeName>
</protein>
<name>A0A809S675_9BACT</name>
<feature type="binding site" evidence="2">
    <location>
        <position position="194"/>
    </location>
    <ligand>
        <name>UDP-N-acetyl-alpha-D-muramoyl-L-alanyl-D-glutamate</name>
        <dbReference type="ChEBI" id="CHEBI:83900"/>
    </ligand>
</feature>
<dbReference type="EMBL" id="AP021858">
    <property type="protein sequence ID" value="BBO24707.1"/>
    <property type="molecule type" value="Genomic_DNA"/>
</dbReference>
<dbReference type="Gene3D" id="3.40.1390.10">
    <property type="entry name" value="MurE/MurF, N-terminal domain"/>
    <property type="match status" value="1"/>
</dbReference>
<dbReference type="GO" id="GO:0071555">
    <property type="term" value="P:cell wall organization"/>
    <property type="evidence" value="ECO:0007669"/>
    <property type="project" value="UniProtKB-KW"/>
</dbReference>
<feature type="binding site" evidence="2">
    <location>
        <position position="391"/>
    </location>
    <ligand>
        <name>meso-2,6-diaminopimelate</name>
        <dbReference type="ChEBI" id="CHEBI:57791"/>
    </ligand>
</feature>
<keyword evidence="2 3" id="KW-0573">Peptidoglycan synthesis</keyword>
<dbReference type="InterPro" id="IPR036565">
    <property type="entry name" value="Mur-like_cat_sf"/>
</dbReference>
<comment type="pathway">
    <text evidence="2 3">Cell wall biogenesis; peptidoglycan biosynthesis.</text>
</comment>
<dbReference type="SUPFAM" id="SSF53623">
    <property type="entry name" value="MurD-like peptide ligases, catalytic domain"/>
    <property type="match status" value="1"/>
</dbReference>
<keyword evidence="2 3" id="KW-0131">Cell cycle</keyword>
<comment type="similarity">
    <text evidence="1 2">Belongs to the MurCDEF family. MurE subfamily.</text>
</comment>
<feature type="binding site" evidence="2">
    <location>
        <position position="31"/>
    </location>
    <ligand>
        <name>UDP-N-acetyl-alpha-D-muramoyl-L-alanyl-D-glutamate</name>
        <dbReference type="ChEBI" id="CHEBI:83900"/>
    </ligand>
</feature>
<organism evidence="6 7">
    <name type="scientific">Candidatus Nitrosymbiomonas proteolyticus</name>
    <dbReference type="NCBI Taxonomy" id="2608984"/>
    <lineage>
        <taxon>Bacteria</taxon>
        <taxon>Bacillati</taxon>
        <taxon>Armatimonadota</taxon>
        <taxon>Armatimonadota incertae sedis</taxon>
        <taxon>Candidatus Nitrosymbiomonas</taxon>
    </lineage>
</organism>
<dbReference type="EC" id="6.3.2.13" evidence="2"/>
<dbReference type="PANTHER" id="PTHR23135">
    <property type="entry name" value="MUR LIGASE FAMILY MEMBER"/>
    <property type="match status" value="1"/>
</dbReference>
<dbReference type="AlphaFoldDB" id="A0A809S675"/>
<dbReference type="Gene3D" id="3.40.1190.10">
    <property type="entry name" value="Mur-like, catalytic domain"/>
    <property type="match status" value="1"/>
</dbReference>
<dbReference type="NCBIfam" id="NF001124">
    <property type="entry name" value="PRK00139.1-2"/>
    <property type="match status" value="1"/>
</dbReference>
<keyword evidence="2 6" id="KW-0436">Ligase</keyword>
<evidence type="ECO:0000256" key="3">
    <source>
        <dbReference type="RuleBase" id="RU004135"/>
    </source>
</evidence>
<comment type="cofactor">
    <cofactor evidence="2">
        <name>Mg(2+)</name>
        <dbReference type="ChEBI" id="CHEBI:18420"/>
    </cofactor>
</comment>
<dbReference type="InterPro" id="IPR005761">
    <property type="entry name" value="UDP-N-AcMur-Glu-dNH2Pim_ligase"/>
</dbReference>
<keyword evidence="2" id="KW-0067">ATP-binding</keyword>
<proteinExistence type="inferred from homology"/>
<dbReference type="Pfam" id="PF02875">
    <property type="entry name" value="Mur_ligase_C"/>
    <property type="match status" value="1"/>
</dbReference>
<feature type="domain" description="Mur ligase C-terminal" evidence="4">
    <location>
        <begin position="342"/>
        <end position="468"/>
    </location>
</feature>
<feature type="binding site" evidence="2">
    <location>
        <begin position="415"/>
        <end position="418"/>
    </location>
    <ligand>
        <name>meso-2,6-diaminopimelate</name>
        <dbReference type="ChEBI" id="CHEBI:57791"/>
    </ligand>
</feature>
<evidence type="ECO:0000259" key="4">
    <source>
        <dbReference type="Pfam" id="PF02875"/>
    </source>
</evidence>
<comment type="catalytic activity">
    <reaction evidence="2">
        <text>UDP-N-acetyl-alpha-D-muramoyl-L-alanyl-D-glutamate + meso-2,6-diaminopimelate + ATP = UDP-N-acetyl-alpha-D-muramoyl-L-alanyl-gamma-D-glutamyl-meso-2,6-diaminopimelate + ADP + phosphate + H(+)</text>
        <dbReference type="Rhea" id="RHEA:23676"/>
        <dbReference type="ChEBI" id="CHEBI:15378"/>
        <dbReference type="ChEBI" id="CHEBI:30616"/>
        <dbReference type="ChEBI" id="CHEBI:43474"/>
        <dbReference type="ChEBI" id="CHEBI:57791"/>
        <dbReference type="ChEBI" id="CHEBI:83900"/>
        <dbReference type="ChEBI" id="CHEBI:83905"/>
        <dbReference type="ChEBI" id="CHEBI:456216"/>
        <dbReference type="EC" id="6.3.2.13"/>
    </reaction>
</comment>
<evidence type="ECO:0000313" key="7">
    <source>
        <dbReference type="Proteomes" id="UP000662873"/>
    </source>
</evidence>
<dbReference type="NCBIfam" id="NF001126">
    <property type="entry name" value="PRK00139.1-4"/>
    <property type="match status" value="1"/>
</dbReference>
<dbReference type="GO" id="GO:0005737">
    <property type="term" value="C:cytoplasm"/>
    <property type="evidence" value="ECO:0007669"/>
    <property type="project" value="UniProtKB-SubCell"/>
</dbReference>
<feature type="modified residue" description="N6-carboxylysine" evidence="2">
    <location>
        <position position="228"/>
    </location>
</feature>
<comment type="function">
    <text evidence="2">Catalyzes the addition of meso-diaminopimelic acid to the nucleotide precursor UDP-N-acetylmuramoyl-L-alanyl-D-glutamate (UMAG) in the biosynthesis of bacterial cell-wall peptidoglycan.</text>
</comment>
<dbReference type="HAMAP" id="MF_00208">
    <property type="entry name" value="MurE"/>
    <property type="match status" value="1"/>
</dbReference>
<dbReference type="SUPFAM" id="SSF63418">
    <property type="entry name" value="MurE/MurF N-terminal domain"/>
    <property type="match status" value="1"/>
</dbReference>
<feature type="binding site" evidence="2">
    <location>
        <position position="160"/>
    </location>
    <ligand>
        <name>UDP-N-acetyl-alpha-D-muramoyl-L-alanyl-D-glutamate</name>
        <dbReference type="ChEBI" id="CHEBI:83900"/>
    </ligand>
</feature>
<feature type="short sequence motif" description="Meso-diaminopimelate recognition motif" evidence="2">
    <location>
        <begin position="415"/>
        <end position="418"/>
    </location>
</feature>
<evidence type="ECO:0000256" key="2">
    <source>
        <dbReference type="HAMAP-Rule" id="MF_00208"/>
    </source>
</evidence>
<dbReference type="KEGG" id="npy:NPRO_23020"/>
<evidence type="ECO:0000259" key="5">
    <source>
        <dbReference type="Pfam" id="PF08245"/>
    </source>
</evidence>
<comment type="PTM">
    <text evidence="2">Carboxylation is probably crucial for Mg(2+) binding and, consequently, for the gamma-phosphate positioning of ATP.</text>
</comment>
<feature type="binding site" evidence="2">
    <location>
        <position position="188"/>
    </location>
    <ligand>
        <name>UDP-N-acetyl-alpha-D-muramoyl-L-alanyl-D-glutamate</name>
        <dbReference type="ChEBI" id="CHEBI:83900"/>
    </ligand>
</feature>
<keyword evidence="2 3" id="KW-0133">Cell shape</keyword>
<dbReference type="PANTHER" id="PTHR23135:SF4">
    <property type="entry name" value="UDP-N-ACETYLMURAMOYL-L-ALANYL-D-GLUTAMATE--2,6-DIAMINOPIMELATE LIGASE MURE HOMOLOG, CHLOROPLASTIC"/>
    <property type="match status" value="1"/>
</dbReference>
<comment type="caution">
    <text evidence="2">Lacks conserved residue(s) required for the propagation of feature annotation.</text>
</comment>
<evidence type="ECO:0000256" key="1">
    <source>
        <dbReference type="ARBA" id="ARBA00005898"/>
    </source>
</evidence>
<feature type="binding site" evidence="2">
    <location>
        <begin position="161"/>
        <end position="162"/>
    </location>
    <ligand>
        <name>UDP-N-acetyl-alpha-D-muramoyl-L-alanyl-D-glutamate</name>
        <dbReference type="ChEBI" id="CHEBI:83900"/>
    </ligand>
</feature>
<sequence>MPLLSDAIERSGAVLDRISGDAPISGIDDDTRTVSEGDLFVCMPSDSRDTHELIPEALGKGAAAVLAHSQEGFQGAVEQGVPAMLSRKETGRFEDAVWRLAAEVLGRPSRKIRVVGVTGTNGKTTTAWLVREALMALGHPAAYLGTLGIQTPAGSRELANTTPFPIALQKLLCEVVESGATHLAMEVSSHALEQRRADGVEFDVGVFTNLTQDHLDFHGSMDSYASAKRRLFLELPRHTSKRFVAVLNKDDREGAAIESLVQGQVLTYGFQHGEIRGRADRVELDRLTLSLEHGADRATLEAQLGGAFNVTNCLSAAAGLVALGIDLMSATRGLAQARPVPGRFEAVRNEKGIGIIVDYAHTPDALTKLLGSVRGLKPKRIITVFGCGGDRDKAKRPLMAQAVCAQSDAVVVTSDNPRTEDPEAIIADIERGIEPTCRAVRVTDRRAAIQRAISMAERGDVVVIAGKGHENYQIIGKTKVPMDDRELARKALEGLN</sequence>
<keyword evidence="2" id="KW-0547">Nucleotide-binding</keyword>
<accession>A0A809S675</accession>
<gene>
    <name evidence="2" type="primary">murE</name>
    <name evidence="6" type="ORF">NPRO_23020</name>
</gene>
<dbReference type="Pfam" id="PF08245">
    <property type="entry name" value="Mur_ligase_M"/>
    <property type="match status" value="1"/>
</dbReference>
<keyword evidence="2 3" id="KW-0961">Cell wall biogenesis/degradation</keyword>
<dbReference type="UniPathway" id="UPA00219"/>
<dbReference type="InterPro" id="IPR004101">
    <property type="entry name" value="Mur_ligase_C"/>
</dbReference>
<feature type="binding site" evidence="2">
    <location>
        <position position="466"/>
    </location>
    <ligand>
        <name>meso-2,6-diaminopimelate</name>
        <dbReference type="ChEBI" id="CHEBI:57791"/>
    </ligand>
</feature>
<dbReference type="InterPro" id="IPR036615">
    <property type="entry name" value="Mur_ligase_C_dom_sf"/>
</dbReference>
<keyword evidence="2" id="KW-0460">Magnesium</keyword>